<comment type="caution">
    <text evidence="1">The sequence shown here is derived from an EMBL/GenBank/DDBJ whole genome shotgun (WGS) entry which is preliminary data.</text>
</comment>
<gene>
    <name evidence="1" type="ORF">CDAR_435561</name>
</gene>
<name>A0AAV4VJ18_9ARAC</name>
<evidence type="ECO:0000313" key="1">
    <source>
        <dbReference type="EMBL" id="GIY70285.1"/>
    </source>
</evidence>
<dbReference type="Proteomes" id="UP001054837">
    <property type="component" value="Unassembled WGS sequence"/>
</dbReference>
<accession>A0AAV4VJ18</accession>
<dbReference type="EMBL" id="BPLQ01013143">
    <property type="protein sequence ID" value="GIY70285.1"/>
    <property type="molecule type" value="Genomic_DNA"/>
</dbReference>
<sequence length="76" mass="8717">MSETTWKNCRLQPIACGALSALGFRRNSTISRYAEAKSRMKTACFEMLPANKPRHGHSCPTNWDMRCSLRGDFEEY</sequence>
<organism evidence="1 2">
    <name type="scientific">Caerostris darwini</name>
    <dbReference type="NCBI Taxonomy" id="1538125"/>
    <lineage>
        <taxon>Eukaryota</taxon>
        <taxon>Metazoa</taxon>
        <taxon>Ecdysozoa</taxon>
        <taxon>Arthropoda</taxon>
        <taxon>Chelicerata</taxon>
        <taxon>Arachnida</taxon>
        <taxon>Araneae</taxon>
        <taxon>Araneomorphae</taxon>
        <taxon>Entelegynae</taxon>
        <taxon>Araneoidea</taxon>
        <taxon>Araneidae</taxon>
        <taxon>Caerostris</taxon>
    </lineage>
</organism>
<protein>
    <submittedName>
        <fullName evidence="1">Uncharacterized protein</fullName>
    </submittedName>
</protein>
<proteinExistence type="predicted"/>
<reference evidence="1 2" key="1">
    <citation type="submission" date="2021-06" db="EMBL/GenBank/DDBJ databases">
        <title>Caerostris darwini draft genome.</title>
        <authorList>
            <person name="Kono N."/>
            <person name="Arakawa K."/>
        </authorList>
    </citation>
    <scope>NUCLEOTIDE SEQUENCE [LARGE SCALE GENOMIC DNA]</scope>
</reference>
<dbReference type="AlphaFoldDB" id="A0AAV4VJ18"/>
<keyword evidence="2" id="KW-1185">Reference proteome</keyword>
<evidence type="ECO:0000313" key="2">
    <source>
        <dbReference type="Proteomes" id="UP001054837"/>
    </source>
</evidence>